<dbReference type="Pfam" id="PF00719">
    <property type="entry name" value="Pyrophosphatase"/>
    <property type="match status" value="1"/>
</dbReference>
<dbReference type="GO" id="GO:0006796">
    <property type="term" value="P:phosphate-containing compound metabolic process"/>
    <property type="evidence" value="ECO:0007669"/>
    <property type="project" value="InterPro"/>
</dbReference>
<evidence type="ECO:0000256" key="2">
    <source>
        <dbReference type="ARBA" id="ARBA00012146"/>
    </source>
</evidence>
<protein>
    <recommendedName>
        <fullName evidence="2">inorganic diphosphatase</fullName>
        <ecNumber evidence="2">3.6.1.1</ecNumber>
    </recommendedName>
</protein>
<sequence length="194" mass="22171">MANINHKPSKYMLNLLHVLPAFVDEQSDRVNAIVEINSGTINKYETVTESGQLKLDRVGYSSLACPFAYGAIPQTWDYDNDPLDVEIVNVMEPLVPGCLVEARIIGVMKFEDAGEVDDKIIAVLADDRRSDHIQSVEDLGEQFKKETTYYWEHIKYLKKPGTGITKGFFDKDEAIKVIEECKQRYKDIYLKNFE</sequence>
<comment type="caution">
    <text evidence="6">The sequence shown here is derived from an EMBL/GenBank/DDBJ whole genome shotgun (WGS) entry which is preliminary data.</text>
</comment>
<comment type="cofactor">
    <cofactor evidence="1">
        <name>Mg(2+)</name>
        <dbReference type="ChEBI" id="CHEBI:18420"/>
    </cofactor>
</comment>
<evidence type="ECO:0000256" key="4">
    <source>
        <dbReference type="ARBA" id="ARBA00022801"/>
    </source>
</evidence>
<evidence type="ECO:0000256" key="3">
    <source>
        <dbReference type="ARBA" id="ARBA00022723"/>
    </source>
</evidence>
<evidence type="ECO:0000256" key="5">
    <source>
        <dbReference type="ARBA" id="ARBA00022842"/>
    </source>
</evidence>
<keyword evidence="4" id="KW-0378">Hydrolase</keyword>
<dbReference type="Gene3D" id="3.90.80.10">
    <property type="entry name" value="Inorganic pyrophosphatase"/>
    <property type="match status" value="1"/>
</dbReference>
<dbReference type="EMBL" id="MHVU01000022">
    <property type="protein sequence ID" value="OHA98586.1"/>
    <property type="molecule type" value="Genomic_DNA"/>
</dbReference>
<dbReference type="AlphaFoldDB" id="A0A1G2TMP1"/>
<reference evidence="6 7" key="1">
    <citation type="journal article" date="2016" name="Nat. Commun.">
        <title>Thousands of microbial genomes shed light on interconnected biogeochemical processes in an aquifer system.</title>
        <authorList>
            <person name="Anantharaman K."/>
            <person name="Brown C.T."/>
            <person name="Hug L.A."/>
            <person name="Sharon I."/>
            <person name="Castelle C.J."/>
            <person name="Probst A.J."/>
            <person name="Thomas B.C."/>
            <person name="Singh A."/>
            <person name="Wilkins M.J."/>
            <person name="Karaoz U."/>
            <person name="Brodie E.L."/>
            <person name="Williams K.H."/>
            <person name="Hubbard S.S."/>
            <person name="Banfield J.F."/>
        </authorList>
    </citation>
    <scope>NUCLEOTIDE SEQUENCE [LARGE SCALE GENOMIC DNA]</scope>
</reference>
<dbReference type="GO" id="GO:0005737">
    <property type="term" value="C:cytoplasm"/>
    <property type="evidence" value="ECO:0007669"/>
    <property type="project" value="InterPro"/>
</dbReference>
<keyword evidence="3" id="KW-0479">Metal-binding</keyword>
<evidence type="ECO:0000256" key="1">
    <source>
        <dbReference type="ARBA" id="ARBA00001946"/>
    </source>
</evidence>
<dbReference type="PROSITE" id="PS00387">
    <property type="entry name" value="PPASE"/>
    <property type="match status" value="1"/>
</dbReference>
<dbReference type="PANTHER" id="PTHR10286">
    <property type="entry name" value="INORGANIC PYROPHOSPHATASE"/>
    <property type="match status" value="1"/>
</dbReference>
<evidence type="ECO:0000313" key="7">
    <source>
        <dbReference type="Proteomes" id="UP000178530"/>
    </source>
</evidence>
<dbReference type="GO" id="GO:0004427">
    <property type="term" value="F:inorganic diphosphate phosphatase activity"/>
    <property type="evidence" value="ECO:0007669"/>
    <property type="project" value="UniProtKB-EC"/>
</dbReference>
<dbReference type="EC" id="3.6.1.1" evidence="2"/>
<evidence type="ECO:0000313" key="6">
    <source>
        <dbReference type="EMBL" id="OHA98586.1"/>
    </source>
</evidence>
<gene>
    <name evidence="6" type="ORF">A3E32_03550</name>
</gene>
<accession>A0A1G2TMP1</accession>
<dbReference type="Proteomes" id="UP000178530">
    <property type="component" value="Unassembled WGS sequence"/>
</dbReference>
<dbReference type="GO" id="GO:0000287">
    <property type="term" value="F:magnesium ion binding"/>
    <property type="evidence" value="ECO:0007669"/>
    <property type="project" value="InterPro"/>
</dbReference>
<keyword evidence="5" id="KW-0460">Magnesium</keyword>
<dbReference type="CDD" id="cd00412">
    <property type="entry name" value="pyrophosphatase"/>
    <property type="match status" value="1"/>
</dbReference>
<dbReference type="InterPro" id="IPR036649">
    <property type="entry name" value="Pyrophosphatase_sf"/>
</dbReference>
<organism evidence="6 7">
    <name type="scientific">Candidatus Zambryskibacteria bacterium RIFCSPHIGHO2_12_FULL_38_37</name>
    <dbReference type="NCBI Taxonomy" id="1802751"/>
    <lineage>
        <taxon>Bacteria</taxon>
        <taxon>Candidatus Zambryskiibacteriota</taxon>
    </lineage>
</organism>
<proteinExistence type="predicted"/>
<dbReference type="InterPro" id="IPR008162">
    <property type="entry name" value="Pyrophosphatase"/>
</dbReference>
<dbReference type="SUPFAM" id="SSF50324">
    <property type="entry name" value="Inorganic pyrophosphatase"/>
    <property type="match status" value="1"/>
</dbReference>
<name>A0A1G2TMP1_9BACT</name>